<dbReference type="InterPro" id="IPR039251">
    <property type="entry name" value="OXLD1"/>
</dbReference>
<organism evidence="3">
    <name type="scientific">Timema poppense</name>
    <name type="common">Walking stick</name>
    <dbReference type="NCBI Taxonomy" id="170557"/>
    <lineage>
        <taxon>Eukaryota</taxon>
        <taxon>Metazoa</taxon>
        <taxon>Ecdysozoa</taxon>
        <taxon>Arthropoda</taxon>
        <taxon>Hexapoda</taxon>
        <taxon>Insecta</taxon>
        <taxon>Pterygota</taxon>
        <taxon>Neoptera</taxon>
        <taxon>Polyneoptera</taxon>
        <taxon>Phasmatodea</taxon>
        <taxon>Timematodea</taxon>
        <taxon>Timematoidea</taxon>
        <taxon>Timematidae</taxon>
        <taxon>Timema</taxon>
    </lineage>
</organism>
<feature type="domain" description="Oxidoreductase-like" evidence="2">
    <location>
        <begin position="142"/>
        <end position="166"/>
    </location>
</feature>
<evidence type="ECO:0000256" key="1">
    <source>
        <dbReference type="SAM" id="MobiDB-lite"/>
    </source>
</evidence>
<gene>
    <name evidence="3" type="ORF">TPSB3V08_LOCUS8450</name>
</gene>
<evidence type="ECO:0000313" key="3">
    <source>
        <dbReference type="EMBL" id="CAD7412486.1"/>
    </source>
</evidence>
<dbReference type="PANTHER" id="PTHR21193">
    <property type="entry name" value="OXIDOREDUCTASE-LIKE DOMAIN-CONTAINING PROTEIN 1"/>
    <property type="match status" value="1"/>
</dbReference>
<reference evidence="3" key="1">
    <citation type="submission" date="2020-11" db="EMBL/GenBank/DDBJ databases">
        <authorList>
            <person name="Tran Van P."/>
        </authorList>
    </citation>
    <scope>NUCLEOTIDE SEQUENCE</scope>
</reference>
<proteinExistence type="predicted"/>
<name>A0A7R9DD68_TIMPO</name>
<feature type="region of interest" description="Disordered" evidence="1">
    <location>
        <begin position="1"/>
        <end position="26"/>
    </location>
</feature>
<sequence>MSHRTNGEAQDPRPKGPDPTVTPNTITHRRLNCLPHRVQPISGPAPREEPWARESRLPFCATHVMTSPLGQITELGKQIVPHNLMARSASTLVSPYIIAKYVFKSGFSSKLRPINMTIQMVNSFTTTTENAGEDSSDDLKLPEEPTNCCMSGCANCVWIVYAEELKLRERDNPLLNFCEPHGVTNWSVRVGTCSRAPLQGASEHAIGIPYSVANI</sequence>
<accession>A0A7R9DD68</accession>
<protein>
    <recommendedName>
        <fullName evidence="2">Oxidoreductase-like domain-containing protein</fullName>
    </recommendedName>
</protein>
<dbReference type="EMBL" id="OD006055">
    <property type="protein sequence ID" value="CAD7412486.1"/>
    <property type="molecule type" value="Genomic_DNA"/>
</dbReference>
<dbReference type="PANTHER" id="PTHR21193:SF3">
    <property type="entry name" value="OXIDOREDUCTASE-LIKE DOMAIN-CONTAINING PROTEIN 1"/>
    <property type="match status" value="1"/>
</dbReference>
<dbReference type="Pfam" id="PF09791">
    <property type="entry name" value="Oxidored-like"/>
    <property type="match status" value="1"/>
</dbReference>
<dbReference type="GO" id="GO:0005739">
    <property type="term" value="C:mitochondrion"/>
    <property type="evidence" value="ECO:0007669"/>
    <property type="project" value="TreeGrafter"/>
</dbReference>
<evidence type="ECO:0000259" key="2">
    <source>
        <dbReference type="Pfam" id="PF09791"/>
    </source>
</evidence>
<dbReference type="InterPro" id="IPR019180">
    <property type="entry name" value="Oxidoreductase-like_N"/>
</dbReference>
<dbReference type="AlphaFoldDB" id="A0A7R9DD68"/>